<keyword evidence="5" id="KW-0592">Phosphate transport</keyword>
<comment type="subunit">
    <text evidence="4">The complex is composed of two ATP-binding proteins (PstB), two transmembrane proteins (PstC and PstA) and a solute-binding protein (PstS).</text>
</comment>
<evidence type="ECO:0000256" key="4">
    <source>
        <dbReference type="ARBA" id="ARBA00011529"/>
    </source>
</evidence>
<organism evidence="11 12">
    <name type="scientific">Sulfobacillus thermosulfidooxidans (strain DSM 9293 / VKM B-1269 / AT-1)</name>
    <dbReference type="NCBI Taxonomy" id="929705"/>
    <lineage>
        <taxon>Bacteria</taxon>
        <taxon>Bacillati</taxon>
        <taxon>Bacillota</taxon>
        <taxon>Clostridia</taxon>
        <taxon>Eubacteriales</taxon>
        <taxon>Clostridiales Family XVII. Incertae Sedis</taxon>
        <taxon>Sulfobacillus</taxon>
    </lineage>
</organism>
<dbReference type="Gene3D" id="3.40.190.10">
    <property type="entry name" value="Periplasmic binding protein-like II"/>
    <property type="match status" value="2"/>
</dbReference>
<comment type="function">
    <text evidence="1">Part of the ABC transporter complex PstSACB involved in phosphate import.</text>
</comment>
<keyword evidence="9" id="KW-1133">Transmembrane helix</keyword>
<evidence type="ECO:0000256" key="5">
    <source>
        <dbReference type="ARBA" id="ARBA00022592"/>
    </source>
</evidence>
<dbReference type="GO" id="GO:0006817">
    <property type="term" value="P:phosphate ion transport"/>
    <property type="evidence" value="ECO:0007669"/>
    <property type="project" value="UniProtKB-KW"/>
</dbReference>
<sequence length="275" mass="29865">MISRRQFVIGMLSAPFLYGTLRLTHLLHAPRPVLHLTIMGASSCMGYVKAVLPKWEQGHNSVHVAISGGGSYAGLKALAHGQVELAIADVIPPPGYIVVPLRRYPLGRIPIVIAAHPGVGITRVSWRQARQLFQGIIRNWRQIGGPDIPVVVVSRPLSSGARDVVQTRLLGESEFSPHAIIQLSNGAVAKTVRETPGAIGYVEAVMPLGNLHIMCLGHHCYQRNDPGQWVLFAEPAIFIREDAEALVVDLAEYLAQDPRRPAFGIYPEPAQGGRG</sequence>
<dbReference type="RefSeq" id="WP_084660866.1">
    <property type="nucleotide sequence ID" value="NZ_FWWY01000001.1"/>
</dbReference>
<dbReference type="GO" id="GO:0005886">
    <property type="term" value="C:plasma membrane"/>
    <property type="evidence" value="ECO:0007669"/>
    <property type="project" value="UniProtKB-SubCell"/>
</dbReference>
<dbReference type="Pfam" id="PF12849">
    <property type="entry name" value="PBP_like_2"/>
    <property type="match status" value="1"/>
</dbReference>
<keyword evidence="5" id="KW-0813">Transport</keyword>
<dbReference type="STRING" id="28034.BFX07_05225"/>
<keyword evidence="12" id="KW-1185">Reference proteome</keyword>
<name>A0A1W1WAF9_SULTA</name>
<proteinExistence type="inferred from homology"/>
<accession>A0A1W1WAF9</accession>
<comment type="similarity">
    <text evidence="3">Belongs to the PstS family.</text>
</comment>
<evidence type="ECO:0000259" key="10">
    <source>
        <dbReference type="Pfam" id="PF12849"/>
    </source>
</evidence>
<keyword evidence="9" id="KW-0812">Transmembrane</keyword>
<reference evidence="12" key="1">
    <citation type="submission" date="2017-04" db="EMBL/GenBank/DDBJ databases">
        <authorList>
            <person name="Varghese N."/>
            <person name="Submissions S."/>
        </authorList>
    </citation>
    <scope>NUCLEOTIDE SEQUENCE [LARGE SCALE GENOMIC DNA]</scope>
    <source>
        <strain evidence="12">DSM 9293</strain>
    </source>
</reference>
<dbReference type="InterPro" id="IPR024370">
    <property type="entry name" value="PBP_domain"/>
</dbReference>
<evidence type="ECO:0000256" key="1">
    <source>
        <dbReference type="ARBA" id="ARBA00002841"/>
    </source>
</evidence>
<evidence type="ECO:0000256" key="9">
    <source>
        <dbReference type="SAM" id="Phobius"/>
    </source>
</evidence>
<evidence type="ECO:0000313" key="12">
    <source>
        <dbReference type="Proteomes" id="UP000192660"/>
    </source>
</evidence>
<gene>
    <name evidence="11" type="ORF">SAMN00768000_0726</name>
</gene>
<evidence type="ECO:0000256" key="7">
    <source>
        <dbReference type="ARBA" id="ARBA00023139"/>
    </source>
</evidence>
<dbReference type="PANTHER" id="PTHR30570">
    <property type="entry name" value="PERIPLASMIC PHOSPHATE BINDING COMPONENT OF PHOSPHATE ABC TRANSPORTER"/>
    <property type="match status" value="1"/>
</dbReference>
<dbReference type="Proteomes" id="UP000192660">
    <property type="component" value="Unassembled WGS sequence"/>
</dbReference>
<keyword evidence="9" id="KW-0472">Membrane</keyword>
<evidence type="ECO:0000256" key="8">
    <source>
        <dbReference type="ARBA" id="ARBA00023288"/>
    </source>
</evidence>
<keyword evidence="8" id="KW-0449">Lipoprotein</keyword>
<evidence type="ECO:0000256" key="2">
    <source>
        <dbReference type="ARBA" id="ARBA00004193"/>
    </source>
</evidence>
<feature type="domain" description="PBP" evidence="10">
    <location>
        <begin position="34"/>
        <end position="205"/>
    </location>
</feature>
<dbReference type="EMBL" id="FWWY01000001">
    <property type="protein sequence ID" value="SMC02713.1"/>
    <property type="molecule type" value="Genomic_DNA"/>
</dbReference>
<protein>
    <submittedName>
        <fullName evidence="11">Phosphate ABC transporter substrate-binding protein, PhoT family</fullName>
    </submittedName>
</protein>
<dbReference type="AlphaFoldDB" id="A0A1W1WAF9"/>
<evidence type="ECO:0000313" key="11">
    <source>
        <dbReference type="EMBL" id="SMC02713.1"/>
    </source>
</evidence>
<evidence type="ECO:0000256" key="3">
    <source>
        <dbReference type="ARBA" id="ARBA00008725"/>
    </source>
</evidence>
<comment type="subcellular location">
    <subcellularLocation>
        <location evidence="2">Cell membrane</location>
        <topology evidence="2">Lipid-anchor</topology>
    </subcellularLocation>
</comment>
<dbReference type="SUPFAM" id="SSF53850">
    <property type="entry name" value="Periplasmic binding protein-like II"/>
    <property type="match status" value="1"/>
</dbReference>
<keyword evidence="7" id="KW-0564">Palmitate</keyword>
<evidence type="ECO:0000256" key="6">
    <source>
        <dbReference type="ARBA" id="ARBA00022729"/>
    </source>
</evidence>
<feature type="transmembrane region" description="Helical" evidence="9">
    <location>
        <begin position="7"/>
        <end position="27"/>
    </location>
</feature>
<keyword evidence="6" id="KW-0732">Signal</keyword>
<dbReference type="PANTHER" id="PTHR30570:SF1">
    <property type="entry name" value="PHOSPHATE-BINDING PROTEIN PSTS"/>
    <property type="match status" value="1"/>
</dbReference>
<dbReference type="OrthoDB" id="9790048at2"/>
<dbReference type="InterPro" id="IPR050811">
    <property type="entry name" value="Phosphate_ABC_transporter"/>
</dbReference>